<dbReference type="PANTHER" id="PTHR48022">
    <property type="entry name" value="PLASTIDIC GLUCOSE TRANSPORTER 4"/>
    <property type="match status" value="1"/>
</dbReference>
<dbReference type="InterPro" id="IPR020846">
    <property type="entry name" value="MFS_dom"/>
</dbReference>
<dbReference type="SUPFAM" id="SSF103473">
    <property type="entry name" value="MFS general substrate transporter"/>
    <property type="match status" value="1"/>
</dbReference>
<dbReference type="NCBIfam" id="TIGR00879">
    <property type="entry name" value="SP"/>
    <property type="match status" value="1"/>
</dbReference>
<dbReference type="PROSITE" id="PS00217">
    <property type="entry name" value="SUGAR_TRANSPORT_2"/>
    <property type="match status" value="1"/>
</dbReference>
<dbReference type="InterPro" id="IPR036259">
    <property type="entry name" value="MFS_trans_sf"/>
</dbReference>
<keyword evidence="3 7" id="KW-0813">Transport</keyword>
<dbReference type="InterPro" id="IPR050360">
    <property type="entry name" value="MFS_Sugar_Transporters"/>
</dbReference>
<dbReference type="InterPro" id="IPR005829">
    <property type="entry name" value="Sugar_transporter_CS"/>
</dbReference>
<feature type="transmembrane region" description="Helical" evidence="9">
    <location>
        <begin position="189"/>
        <end position="212"/>
    </location>
</feature>
<feature type="region of interest" description="Disordered" evidence="8">
    <location>
        <begin position="493"/>
        <end position="513"/>
    </location>
</feature>
<dbReference type="EMBL" id="MCFG01000197">
    <property type="protein sequence ID" value="ORX78809.1"/>
    <property type="molecule type" value="Genomic_DNA"/>
</dbReference>
<evidence type="ECO:0000256" key="8">
    <source>
        <dbReference type="SAM" id="MobiDB-lite"/>
    </source>
</evidence>
<dbReference type="InterPro" id="IPR005828">
    <property type="entry name" value="MFS_sugar_transport-like"/>
</dbReference>
<feature type="transmembrane region" description="Helical" evidence="9">
    <location>
        <begin position="349"/>
        <end position="371"/>
    </location>
</feature>
<dbReference type="AlphaFoldDB" id="A0A1Y1WZ11"/>
<comment type="similarity">
    <text evidence="2 7">Belongs to the major facilitator superfamily. Sugar transporter (TC 2.A.1.1) family.</text>
</comment>
<evidence type="ECO:0000256" key="9">
    <source>
        <dbReference type="SAM" id="Phobius"/>
    </source>
</evidence>
<feature type="transmembrane region" description="Helical" evidence="9">
    <location>
        <begin position="100"/>
        <end position="122"/>
    </location>
</feature>
<reference evidence="11 12" key="1">
    <citation type="submission" date="2016-08" db="EMBL/GenBank/DDBJ databases">
        <title>A Parts List for Fungal Cellulosomes Revealed by Comparative Genomics.</title>
        <authorList>
            <consortium name="DOE Joint Genome Institute"/>
            <person name="Haitjema C.H."/>
            <person name="Gilmore S.P."/>
            <person name="Henske J.K."/>
            <person name="Solomon K.V."/>
            <person name="De Groot R."/>
            <person name="Kuo A."/>
            <person name="Mondo S.J."/>
            <person name="Salamov A.A."/>
            <person name="Labutti K."/>
            <person name="Zhao Z."/>
            <person name="Chiniquy J."/>
            <person name="Barry K."/>
            <person name="Brewer H.M."/>
            <person name="Purvine S.O."/>
            <person name="Wright A.T."/>
            <person name="Boxma B."/>
            <person name="Van Alen T."/>
            <person name="Hackstein J.H."/>
            <person name="Baker S.E."/>
            <person name="Grigoriev I.V."/>
            <person name="O'Malley M.A."/>
        </authorList>
    </citation>
    <scope>NUCLEOTIDE SEQUENCE [LARGE SCALE GENOMIC DNA]</scope>
    <source>
        <strain evidence="11 12">S4</strain>
    </source>
</reference>
<feature type="transmembrane region" description="Helical" evidence="9">
    <location>
        <begin position="71"/>
        <end position="91"/>
    </location>
</feature>
<feature type="transmembrane region" description="Helical" evidence="9">
    <location>
        <begin position="446"/>
        <end position="466"/>
    </location>
</feature>
<accession>A0A1Y1WZ11</accession>
<dbReference type="PRINTS" id="PR00171">
    <property type="entry name" value="SUGRTRNSPORT"/>
</dbReference>
<feature type="transmembrane region" description="Helical" evidence="9">
    <location>
        <begin position="276"/>
        <end position="301"/>
    </location>
</feature>
<evidence type="ECO:0000256" key="2">
    <source>
        <dbReference type="ARBA" id="ARBA00010992"/>
    </source>
</evidence>
<evidence type="ECO:0000256" key="4">
    <source>
        <dbReference type="ARBA" id="ARBA00022692"/>
    </source>
</evidence>
<protein>
    <submittedName>
        <fullName evidence="11">General substrate transporter</fullName>
    </submittedName>
</protein>
<reference evidence="11 12" key="2">
    <citation type="submission" date="2016-08" db="EMBL/GenBank/DDBJ databases">
        <title>Pervasive Adenine N6-methylation of Active Genes in Fungi.</title>
        <authorList>
            <consortium name="DOE Joint Genome Institute"/>
            <person name="Mondo S.J."/>
            <person name="Dannebaum R.O."/>
            <person name="Kuo R.C."/>
            <person name="Labutti K."/>
            <person name="Haridas S."/>
            <person name="Kuo A."/>
            <person name="Salamov A."/>
            <person name="Ahrendt S.R."/>
            <person name="Lipzen A."/>
            <person name="Sullivan W."/>
            <person name="Andreopoulos W.B."/>
            <person name="Clum A."/>
            <person name="Lindquist E."/>
            <person name="Daum C."/>
            <person name="Ramamoorthy G.K."/>
            <person name="Gryganskyi A."/>
            <person name="Culley D."/>
            <person name="Magnuson J.K."/>
            <person name="James T.Y."/>
            <person name="O'Malley M.A."/>
            <person name="Stajich J.E."/>
            <person name="Spatafora J.W."/>
            <person name="Visel A."/>
            <person name="Grigoriev I.V."/>
        </authorList>
    </citation>
    <scope>NUCLEOTIDE SEQUENCE [LARGE SCALE GENOMIC DNA]</scope>
    <source>
        <strain evidence="11 12">S4</strain>
    </source>
</reference>
<evidence type="ECO:0000256" key="7">
    <source>
        <dbReference type="RuleBase" id="RU003346"/>
    </source>
</evidence>
<dbReference type="Proteomes" id="UP000193944">
    <property type="component" value="Unassembled WGS sequence"/>
</dbReference>
<organism evidence="11 12">
    <name type="scientific">Anaeromyces robustus</name>
    <dbReference type="NCBI Taxonomy" id="1754192"/>
    <lineage>
        <taxon>Eukaryota</taxon>
        <taxon>Fungi</taxon>
        <taxon>Fungi incertae sedis</taxon>
        <taxon>Chytridiomycota</taxon>
        <taxon>Chytridiomycota incertae sedis</taxon>
        <taxon>Neocallimastigomycetes</taxon>
        <taxon>Neocallimastigales</taxon>
        <taxon>Neocallimastigaceae</taxon>
        <taxon>Anaeromyces</taxon>
    </lineage>
</organism>
<keyword evidence="6 9" id="KW-0472">Membrane</keyword>
<name>A0A1Y1WZ11_9FUNG</name>
<evidence type="ECO:0000313" key="12">
    <source>
        <dbReference type="Proteomes" id="UP000193944"/>
    </source>
</evidence>
<sequence length="513" mass="58226">MGVIRDHINKHLITYTFICCIGAAIFGWEVGMLNILYSMKASFGKRFGMYNYNPTTKQWDDAEDKNIREMFITPSFTVGSLIGTIIVYFIIDRIGRSKSLCVSSVIYFLGVIVQITFGTVVTLCLGRFVSGIGAGIATTISPLYIAEISPKEIRGTLGVLNSLGLQLGKLFACLYETLCLKLITNNPTAQWRTAISGLAIPTVIFLLIVWFLPETPRFLLMKNRDDEALDILSKLREKSRNDSSVANEFSDMSVKLKADMSRGVMTWKEALSDKSIVYRLFIIIVLQLLRMLVGVAAIAYFSTQIYSKYLNIPTKTYGAWLATLNALINLIFSLPVVKYIERFGRRRTLLWSSCILGISMVLTFVLCYAVDKTKNMVYGWLCVIVMYIYTITNCSGWDSSIPVWQAEVFPISMRAKANSVGWFFKYIGSILVTSTSTTLMKYLGYYTFWVYAAFCLIAFVFIFFTVRETRGLTLEETEKLYRNDEKSPVTYRNDDIKIKNDNEEKTERDITSA</sequence>
<comment type="subcellular location">
    <subcellularLocation>
        <location evidence="1">Membrane</location>
        <topology evidence="1">Multi-pass membrane protein</topology>
    </subcellularLocation>
</comment>
<keyword evidence="5 9" id="KW-1133">Transmembrane helix</keyword>
<evidence type="ECO:0000256" key="3">
    <source>
        <dbReference type="ARBA" id="ARBA00022448"/>
    </source>
</evidence>
<evidence type="ECO:0000256" key="5">
    <source>
        <dbReference type="ARBA" id="ARBA00022989"/>
    </source>
</evidence>
<dbReference type="PANTHER" id="PTHR48022:SF2">
    <property type="entry name" value="PLASTIDIC GLUCOSE TRANSPORTER 4"/>
    <property type="match status" value="1"/>
</dbReference>
<feature type="transmembrane region" description="Helical" evidence="9">
    <location>
        <begin position="377"/>
        <end position="399"/>
    </location>
</feature>
<dbReference type="Pfam" id="PF00083">
    <property type="entry name" value="Sugar_tr"/>
    <property type="match status" value="1"/>
</dbReference>
<evidence type="ECO:0000313" key="11">
    <source>
        <dbReference type="EMBL" id="ORX78809.1"/>
    </source>
</evidence>
<feature type="transmembrane region" description="Helical" evidence="9">
    <location>
        <begin position="420"/>
        <end position="440"/>
    </location>
</feature>
<dbReference type="PROSITE" id="PS00216">
    <property type="entry name" value="SUGAR_TRANSPORT_1"/>
    <property type="match status" value="1"/>
</dbReference>
<gene>
    <name evidence="11" type="ORF">BCR32DRAFT_234773</name>
</gene>
<dbReference type="InterPro" id="IPR003663">
    <property type="entry name" value="Sugar/inositol_transpt"/>
</dbReference>
<evidence type="ECO:0000256" key="1">
    <source>
        <dbReference type="ARBA" id="ARBA00004141"/>
    </source>
</evidence>
<comment type="caution">
    <text evidence="11">The sequence shown here is derived from an EMBL/GenBank/DDBJ whole genome shotgun (WGS) entry which is preliminary data.</text>
</comment>
<feature type="domain" description="Major facilitator superfamily (MFS) profile" evidence="10">
    <location>
        <begin position="15"/>
        <end position="470"/>
    </location>
</feature>
<evidence type="ECO:0000256" key="6">
    <source>
        <dbReference type="ARBA" id="ARBA00023136"/>
    </source>
</evidence>
<feature type="transmembrane region" description="Helical" evidence="9">
    <location>
        <begin position="12"/>
        <end position="37"/>
    </location>
</feature>
<dbReference type="GO" id="GO:0016020">
    <property type="term" value="C:membrane"/>
    <property type="evidence" value="ECO:0007669"/>
    <property type="project" value="UniProtKB-SubCell"/>
</dbReference>
<dbReference type="GO" id="GO:0005351">
    <property type="term" value="F:carbohydrate:proton symporter activity"/>
    <property type="evidence" value="ECO:0007669"/>
    <property type="project" value="TreeGrafter"/>
</dbReference>
<dbReference type="PROSITE" id="PS50850">
    <property type="entry name" value="MFS"/>
    <property type="match status" value="1"/>
</dbReference>
<proteinExistence type="inferred from homology"/>
<feature type="transmembrane region" description="Helical" evidence="9">
    <location>
        <begin position="317"/>
        <end position="337"/>
    </location>
</feature>
<evidence type="ECO:0000259" key="10">
    <source>
        <dbReference type="PROSITE" id="PS50850"/>
    </source>
</evidence>
<keyword evidence="4 9" id="KW-0812">Transmembrane</keyword>
<keyword evidence="12" id="KW-1185">Reference proteome</keyword>
<dbReference type="Gene3D" id="1.20.1250.20">
    <property type="entry name" value="MFS general substrate transporter like domains"/>
    <property type="match status" value="1"/>
</dbReference>
<dbReference type="STRING" id="1754192.A0A1Y1WZ11"/>
<dbReference type="OrthoDB" id="4540492at2759"/>